<dbReference type="SMART" id="SM00090">
    <property type="entry name" value="RIO"/>
    <property type="match status" value="1"/>
</dbReference>
<organism evidence="25 27">
    <name type="scientific">Rhizophagus clarus</name>
    <dbReference type="NCBI Taxonomy" id="94130"/>
    <lineage>
        <taxon>Eukaryota</taxon>
        <taxon>Fungi</taxon>
        <taxon>Fungi incertae sedis</taxon>
        <taxon>Mucoromycota</taxon>
        <taxon>Glomeromycotina</taxon>
        <taxon>Glomeromycetes</taxon>
        <taxon>Glomerales</taxon>
        <taxon>Glomeraceae</taxon>
        <taxon>Rhizophagus</taxon>
    </lineage>
</organism>
<dbReference type="FunFam" id="3.30.200.20:FF:000148">
    <property type="entry name" value="Serine/threonine-protein kinase RIO1"/>
    <property type="match status" value="1"/>
</dbReference>
<feature type="active site" description="4-aspartylphosphate intermediate" evidence="20">
    <location>
        <position position="371"/>
    </location>
</feature>
<dbReference type="Proteomes" id="UP000615446">
    <property type="component" value="Unassembled WGS sequence"/>
</dbReference>
<evidence type="ECO:0000256" key="5">
    <source>
        <dbReference type="ARBA" id="ARBA00016038"/>
    </source>
</evidence>
<dbReference type="InterPro" id="IPR051272">
    <property type="entry name" value="RIO-type_Ser/Thr_kinase"/>
</dbReference>
<dbReference type="EMBL" id="BEXD01004360">
    <property type="protein sequence ID" value="GBC10185.1"/>
    <property type="molecule type" value="Genomic_DNA"/>
</dbReference>
<dbReference type="CDD" id="cd05147">
    <property type="entry name" value="RIO1_euk"/>
    <property type="match status" value="1"/>
</dbReference>
<comment type="caution">
    <text evidence="25">The sequence shown here is derived from an EMBL/GenBank/DDBJ whole genome shotgun (WGS) entry which is preliminary data.</text>
</comment>
<feature type="compositionally biased region" description="Basic and acidic residues" evidence="23">
    <location>
        <begin position="171"/>
        <end position="186"/>
    </location>
</feature>
<evidence type="ECO:0000256" key="20">
    <source>
        <dbReference type="PIRSR" id="PIRSR038147-1"/>
    </source>
</evidence>
<keyword evidence="9 19" id="KW-0808">Transferase</keyword>
<evidence type="ECO:0000256" key="7">
    <source>
        <dbReference type="ARBA" id="ARBA00022517"/>
    </source>
</evidence>
<dbReference type="AlphaFoldDB" id="A0A2Z6SEM6"/>
<comment type="similarity">
    <text evidence="3 19">Belongs to the protein kinase superfamily. RIO-type Ser/Thr kinase family.</text>
</comment>
<dbReference type="EC" id="2.7.11.1" evidence="4 19"/>
<feature type="region of interest" description="Disordered" evidence="23">
    <location>
        <begin position="508"/>
        <end position="610"/>
    </location>
</feature>
<evidence type="ECO:0000256" key="14">
    <source>
        <dbReference type="ARBA" id="ARBA00022840"/>
    </source>
</evidence>
<comment type="catalytic activity">
    <reaction evidence="16 19">
        <text>L-threonyl-[protein] + ATP = O-phospho-L-threonyl-[protein] + ADP + H(+)</text>
        <dbReference type="Rhea" id="RHEA:46608"/>
        <dbReference type="Rhea" id="RHEA-COMP:11060"/>
        <dbReference type="Rhea" id="RHEA-COMP:11605"/>
        <dbReference type="ChEBI" id="CHEBI:15378"/>
        <dbReference type="ChEBI" id="CHEBI:30013"/>
        <dbReference type="ChEBI" id="CHEBI:30616"/>
        <dbReference type="ChEBI" id="CHEBI:61977"/>
        <dbReference type="ChEBI" id="CHEBI:456216"/>
        <dbReference type="EC" id="2.7.11.1"/>
    </reaction>
</comment>
<accession>A0A2Z6SEM6</accession>
<keyword evidence="14 19" id="KW-0067">ATP-binding</keyword>
<feature type="binding site" evidence="21">
    <location>
        <position position="237"/>
    </location>
    <ligand>
        <name>ATP</name>
        <dbReference type="ChEBI" id="CHEBI:30616"/>
    </ligand>
</feature>
<dbReference type="SUPFAM" id="SSF56112">
    <property type="entry name" value="Protein kinase-like (PK-like)"/>
    <property type="match status" value="1"/>
</dbReference>
<evidence type="ECO:0000256" key="19">
    <source>
        <dbReference type="PIRNR" id="PIRNR038147"/>
    </source>
</evidence>
<keyword evidence="27" id="KW-1185">Reference proteome</keyword>
<keyword evidence="13" id="KW-0378">Hydrolase</keyword>
<keyword evidence="10" id="KW-0479">Metal-binding</keyword>
<comment type="subcellular location">
    <subcellularLocation>
        <location evidence="2">Cytoplasm</location>
    </subcellularLocation>
</comment>
<feature type="compositionally biased region" description="Basic residues" evidence="23">
    <location>
        <begin position="586"/>
        <end position="610"/>
    </location>
</feature>
<gene>
    <name evidence="26" type="ORF">RCL2_000186900</name>
    <name evidence="25" type="ORF">RclHR1_09400007</name>
</gene>
<dbReference type="GO" id="GO:0005524">
    <property type="term" value="F:ATP binding"/>
    <property type="evidence" value="ECO:0007669"/>
    <property type="project" value="UniProtKB-KW"/>
</dbReference>
<reference evidence="25 27" key="1">
    <citation type="submission" date="2017-11" db="EMBL/GenBank/DDBJ databases">
        <title>The genome of Rhizophagus clarus HR1 reveals common genetic basis of auxotrophy among arbuscular mycorrhizal fungi.</title>
        <authorList>
            <person name="Kobayashi Y."/>
        </authorList>
    </citation>
    <scope>NUCLEOTIDE SEQUENCE [LARGE SCALE GENOMIC DNA]</scope>
    <source>
        <strain evidence="25 27">HR1</strain>
    </source>
</reference>
<dbReference type="Gene3D" id="1.10.510.10">
    <property type="entry name" value="Transferase(Phosphotransferase) domain 1"/>
    <property type="match status" value="1"/>
</dbReference>
<dbReference type="FunFam" id="1.10.510.10:FF:000232">
    <property type="entry name" value="Serine/threonine-protein kinase RIO1"/>
    <property type="match status" value="1"/>
</dbReference>
<evidence type="ECO:0000256" key="23">
    <source>
        <dbReference type="SAM" id="MobiDB-lite"/>
    </source>
</evidence>
<evidence type="ECO:0000256" key="2">
    <source>
        <dbReference type="ARBA" id="ARBA00004496"/>
    </source>
</evidence>
<evidence type="ECO:0000256" key="4">
    <source>
        <dbReference type="ARBA" id="ARBA00012513"/>
    </source>
</evidence>
<dbReference type="Pfam" id="PF01163">
    <property type="entry name" value="RIO1"/>
    <property type="match status" value="1"/>
</dbReference>
<reference evidence="26" key="2">
    <citation type="submission" date="2019-10" db="EMBL/GenBank/DDBJ databases">
        <title>Conservation and host-specific expression of non-tandemly repeated heterogenous ribosome RNA gene in arbuscular mycorrhizal fungi.</title>
        <authorList>
            <person name="Maeda T."/>
            <person name="Kobayashi Y."/>
            <person name="Nakagawa T."/>
            <person name="Ezawa T."/>
            <person name="Yamaguchi K."/>
            <person name="Bino T."/>
            <person name="Nishimoto Y."/>
            <person name="Shigenobu S."/>
            <person name="Kawaguchi M."/>
        </authorList>
    </citation>
    <scope>NUCLEOTIDE SEQUENCE</scope>
    <source>
        <strain evidence="26">HR1</strain>
    </source>
</reference>
<evidence type="ECO:0000256" key="8">
    <source>
        <dbReference type="ARBA" id="ARBA00022527"/>
    </source>
</evidence>
<feature type="binding site" evidence="21">
    <location>
        <position position="309"/>
    </location>
    <ligand>
        <name>ATP</name>
        <dbReference type="ChEBI" id="CHEBI:30616"/>
    </ligand>
</feature>
<name>A0A2Z6SEM6_9GLOM</name>
<dbReference type="InterPro" id="IPR018934">
    <property type="entry name" value="RIO_dom"/>
</dbReference>
<dbReference type="GO" id="GO:0042254">
    <property type="term" value="P:ribosome biogenesis"/>
    <property type="evidence" value="ECO:0007669"/>
    <property type="project" value="UniProtKB-KW"/>
</dbReference>
<keyword evidence="12 19" id="KW-0418">Kinase</keyword>
<evidence type="ECO:0000256" key="13">
    <source>
        <dbReference type="ARBA" id="ARBA00022801"/>
    </source>
</evidence>
<evidence type="ECO:0000256" key="18">
    <source>
        <dbReference type="ARBA" id="ARBA00049360"/>
    </source>
</evidence>
<evidence type="ECO:0000256" key="12">
    <source>
        <dbReference type="ARBA" id="ARBA00022777"/>
    </source>
</evidence>
<dbReference type="GO" id="GO:0016787">
    <property type="term" value="F:hydrolase activity"/>
    <property type="evidence" value="ECO:0007669"/>
    <property type="project" value="UniProtKB-KW"/>
</dbReference>
<proteinExistence type="inferred from homology"/>
<evidence type="ECO:0000313" key="27">
    <source>
        <dbReference type="Proteomes" id="UP000247702"/>
    </source>
</evidence>
<evidence type="ECO:0000256" key="21">
    <source>
        <dbReference type="PIRSR" id="PIRSR038147-2"/>
    </source>
</evidence>
<feature type="binding site" evidence="22">
    <location>
        <position position="359"/>
    </location>
    <ligand>
        <name>Mg(2+)</name>
        <dbReference type="ChEBI" id="CHEBI:18420"/>
    </ligand>
</feature>
<feature type="domain" description="RIO kinase" evidence="24">
    <location>
        <begin position="180"/>
        <end position="417"/>
    </location>
</feature>
<feature type="compositionally biased region" description="Acidic residues" evidence="23">
    <location>
        <begin position="533"/>
        <end position="554"/>
    </location>
</feature>
<evidence type="ECO:0000256" key="3">
    <source>
        <dbReference type="ARBA" id="ARBA00009196"/>
    </source>
</evidence>
<feature type="compositionally biased region" description="Basic and acidic residues" evidence="23">
    <location>
        <begin position="508"/>
        <end position="520"/>
    </location>
</feature>
<dbReference type="STRING" id="94130.A0A2Z6SEM6"/>
<keyword evidence="8 19" id="KW-0723">Serine/threonine-protein kinase</keyword>
<dbReference type="Proteomes" id="UP000247702">
    <property type="component" value="Unassembled WGS sequence"/>
</dbReference>
<keyword evidence="11 19" id="KW-0547">Nucleotide-binding</keyword>
<evidence type="ECO:0000256" key="1">
    <source>
        <dbReference type="ARBA" id="ARBA00001946"/>
    </source>
</evidence>
<dbReference type="InterPro" id="IPR000687">
    <property type="entry name" value="RIO_kinase"/>
</dbReference>
<feature type="compositionally biased region" description="Basic and acidic residues" evidence="23">
    <location>
        <begin position="565"/>
        <end position="585"/>
    </location>
</feature>
<evidence type="ECO:0000256" key="15">
    <source>
        <dbReference type="ARBA" id="ARBA00022842"/>
    </source>
</evidence>
<feature type="region of interest" description="Disordered" evidence="23">
    <location>
        <begin position="167"/>
        <end position="186"/>
    </location>
</feature>
<dbReference type="InterPro" id="IPR018935">
    <property type="entry name" value="RIO_kinase_CS"/>
</dbReference>
<feature type="active site" description="Proton acceptor" evidence="20">
    <location>
        <position position="354"/>
    </location>
</feature>
<keyword evidence="15" id="KW-0460">Magnesium</keyword>
<evidence type="ECO:0000256" key="10">
    <source>
        <dbReference type="ARBA" id="ARBA00022723"/>
    </source>
</evidence>
<evidence type="ECO:0000256" key="16">
    <source>
        <dbReference type="ARBA" id="ARBA00047899"/>
    </source>
</evidence>
<keyword evidence="6" id="KW-0963">Cytoplasm</keyword>
<evidence type="ECO:0000313" key="26">
    <source>
        <dbReference type="EMBL" id="GES74387.1"/>
    </source>
</evidence>
<keyword evidence="7" id="KW-0690">Ribosome biogenesis</keyword>
<evidence type="ECO:0000256" key="17">
    <source>
        <dbReference type="ARBA" id="ARBA00048679"/>
    </source>
</evidence>
<evidence type="ECO:0000259" key="24">
    <source>
        <dbReference type="SMART" id="SM00090"/>
    </source>
</evidence>
<comment type="catalytic activity">
    <reaction evidence="18">
        <text>ATP + H2O = ADP + phosphate + H(+)</text>
        <dbReference type="Rhea" id="RHEA:13065"/>
        <dbReference type="ChEBI" id="CHEBI:15377"/>
        <dbReference type="ChEBI" id="CHEBI:15378"/>
        <dbReference type="ChEBI" id="CHEBI:30616"/>
        <dbReference type="ChEBI" id="CHEBI:43474"/>
        <dbReference type="ChEBI" id="CHEBI:456216"/>
    </reaction>
</comment>
<dbReference type="InterPro" id="IPR011009">
    <property type="entry name" value="Kinase-like_dom_sf"/>
</dbReference>
<dbReference type="PIRSF" id="PIRSF038147">
    <property type="entry name" value="Ser/Thr_PK_RIO1"/>
    <property type="match status" value="1"/>
</dbReference>
<dbReference type="GO" id="GO:0004674">
    <property type="term" value="F:protein serine/threonine kinase activity"/>
    <property type="evidence" value="ECO:0007669"/>
    <property type="project" value="UniProtKB-KW"/>
</dbReference>
<dbReference type="InterPro" id="IPR017407">
    <property type="entry name" value="Ser/Thr_kinase_Rio1"/>
</dbReference>
<evidence type="ECO:0000256" key="6">
    <source>
        <dbReference type="ARBA" id="ARBA00022490"/>
    </source>
</evidence>
<protein>
    <recommendedName>
        <fullName evidence="5 19">Serine/threonine-protein kinase RIO1</fullName>
        <ecNumber evidence="4 19">2.7.11.1</ecNumber>
    </recommendedName>
</protein>
<evidence type="ECO:0000256" key="11">
    <source>
        <dbReference type="ARBA" id="ARBA00022741"/>
    </source>
</evidence>
<dbReference type="PROSITE" id="PS01245">
    <property type="entry name" value="RIO1"/>
    <property type="match status" value="1"/>
</dbReference>
<sequence length="610" mass="70845">MPDLIYIPSYVPGQFDDAPEDEQDEQQISNELNKNIEENLENLENFNLNEELDYDDDDFDDYFEDELNDNEEWDNVKGDFTKQYNRLRQRLQAGGTSSGSIKYQKTSPKGNLLSAAKGVSIEDKKKVIETKLQDQMKTLSKYANRIHIDEVPDGKLSVSVTNDIKMSNKKALGDKQKNSDKSDRATVEQVLDPRTRIILFKMINRNVIYEINGCISTGKEANVYHAITEDGNHRAIKVYKTSILVFKDRDRYVTGEFRFRHGYSKHNPRKMVKLWAEKEMRNLKRLWQAGIPCPEPLVLRLHVLVMSFLGDKNGWAYPRLKDAVINSDRYPELYYQLVKNMRTMYHKCRLVHADLSEYNLLYHSRVLYIIDVSQSVEHDHPHALEFLRKDISNVTEYFKKKGVRVMSIRELFDFITDINIGVDDEQVEAELDKIQERLASQQELSVTLNEGNDKMSKDLVDEEVFKKAFIPRTLDDVFDVERDTLKVSKGEGEDLIYRKLTGLSIDDKAEKAQSENEPMVKSENISSISTRDDESENNDQDEEIESGDEEESEDDHVTKKQSRGKRNEDKESKKERKKAAKEVAREKRKNKIPKAVKKRKIKTTTGKKSK</sequence>
<evidence type="ECO:0000313" key="25">
    <source>
        <dbReference type="EMBL" id="GBC10185.1"/>
    </source>
</evidence>
<dbReference type="PANTHER" id="PTHR45723">
    <property type="entry name" value="SERINE/THREONINE-PROTEIN KINASE RIO1"/>
    <property type="match status" value="1"/>
</dbReference>
<dbReference type="Gene3D" id="3.30.200.20">
    <property type="entry name" value="Phosphorylase Kinase, domain 1"/>
    <property type="match status" value="1"/>
</dbReference>
<dbReference type="EMBL" id="BLAL01000012">
    <property type="protein sequence ID" value="GES74387.1"/>
    <property type="molecule type" value="Genomic_DNA"/>
</dbReference>
<evidence type="ECO:0000256" key="22">
    <source>
        <dbReference type="PIRSR" id="PIRSR038147-3"/>
    </source>
</evidence>
<dbReference type="GO" id="GO:0005737">
    <property type="term" value="C:cytoplasm"/>
    <property type="evidence" value="ECO:0007669"/>
    <property type="project" value="UniProtKB-SubCell"/>
</dbReference>
<feature type="binding site" evidence="21">
    <location>
        <position position="307"/>
    </location>
    <ligand>
        <name>ATP</name>
        <dbReference type="ChEBI" id="CHEBI:30616"/>
    </ligand>
</feature>
<comment type="cofactor">
    <cofactor evidence="1 22">
        <name>Mg(2+)</name>
        <dbReference type="ChEBI" id="CHEBI:18420"/>
    </cofactor>
</comment>
<evidence type="ECO:0000256" key="9">
    <source>
        <dbReference type="ARBA" id="ARBA00022679"/>
    </source>
</evidence>
<feature type="binding site" evidence="22">
    <location>
        <position position="371"/>
    </location>
    <ligand>
        <name>Mg(2+)</name>
        <dbReference type="ChEBI" id="CHEBI:18420"/>
    </ligand>
</feature>
<comment type="catalytic activity">
    <reaction evidence="17 19">
        <text>L-seryl-[protein] + ATP = O-phospho-L-seryl-[protein] + ADP + H(+)</text>
        <dbReference type="Rhea" id="RHEA:17989"/>
        <dbReference type="Rhea" id="RHEA-COMP:9863"/>
        <dbReference type="Rhea" id="RHEA-COMP:11604"/>
        <dbReference type="ChEBI" id="CHEBI:15378"/>
        <dbReference type="ChEBI" id="CHEBI:29999"/>
        <dbReference type="ChEBI" id="CHEBI:30616"/>
        <dbReference type="ChEBI" id="CHEBI:83421"/>
        <dbReference type="ChEBI" id="CHEBI:456216"/>
        <dbReference type="EC" id="2.7.11.1"/>
    </reaction>
</comment>
<dbReference type="GO" id="GO:0046872">
    <property type="term" value="F:metal ion binding"/>
    <property type="evidence" value="ECO:0007669"/>
    <property type="project" value="UniProtKB-KW"/>
</dbReference>
<dbReference type="OrthoDB" id="205248at2759"/>